<feature type="domain" description="FAD-dependent urate hydroxylase HpyO/Asp monooxygenase CreE-like FAD/NAD(P)-binding" evidence="1">
    <location>
        <begin position="4"/>
        <end position="103"/>
    </location>
</feature>
<dbReference type="InterPro" id="IPR052189">
    <property type="entry name" value="L-asp_N-monooxygenase_NS-form"/>
</dbReference>
<evidence type="ECO:0000313" key="2">
    <source>
        <dbReference type="EMBL" id="SUM33672.1"/>
    </source>
</evidence>
<accession>A0A380FHK5</accession>
<dbReference type="EMBL" id="UHDK01000001">
    <property type="protein sequence ID" value="SUM33672.1"/>
    <property type="molecule type" value="Genomic_DNA"/>
</dbReference>
<gene>
    <name evidence="2" type="ORF">NCTC12195_03140</name>
</gene>
<sequence length="105" mass="12158">MRIAIIGMGTAGVTVLKELSKSRRFQDMQIDAYDNPINMGQGVPFQNDSDQLLINLPAEQMSLNLDNKREFFDWCQAQSKFKFSNPEYLPRFVFGHYMKAFVDKN</sequence>
<name>A0A380FHK5_STAGA</name>
<reference evidence="2 3" key="1">
    <citation type="submission" date="2018-06" db="EMBL/GenBank/DDBJ databases">
        <authorList>
            <consortium name="Pathogen Informatics"/>
            <person name="Doyle S."/>
        </authorList>
    </citation>
    <scope>NUCLEOTIDE SEQUENCE [LARGE SCALE GENOMIC DNA]</scope>
    <source>
        <strain evidence="2 3">NCTC12195</strain>
    </source>
</reference>
<organism evidence="2 3">
    <name type="scientific">Staphylococcus gallinarum</name>
    <dbReference type="NCBI Taxonomy" id="1293"/>
    <lineage>
        <taxon>Bacteria</taxon>
        <taxon>Bacillati</taxon>
        <taxon>Bacillota</taxon>
        <taxon>Bacilli</taxon>
        <taxon>Bacillales</taxon>
        <taxon>Staphylococcaceae</taxon>
        <taxon>Staphylococcus</taxon>
    </lineage>
</organism>
<dbReference type="PANTHER" id="PTHR40254">
    <property type="entry name" value="BLR0577 PROTEIN"/>
    <property type="match status" value="1"/>
</dbReference>
<dbReference type="Proteomes" id="UP000255277">
    <property type="component" value="Unassembled WGS sequence"/>
</dbReference>
<dbReference type="Pfam" id="PF13454">
    <property type="entry name" value="NAD_binding_9"/>
    <property type="match status" value="1"/>
</dbReference>
<protein>
    <submittedName>
        <fullName evidence="2">Pyridine nucleotide-disulfide oxidoreductase family protein</fullName>
    </submittedName>
</protein>
<evidence type="ECO:0000313" key="3">
    <source>
        <dbReference type="Proteomes" id="UP000255277"/>
    </source>
</evidence>
<dbReference type="AlphaFoldDB" id="A0A380FHK5"/>
<proteinExistence type="predicted"/>
<dbReference type="PANTHER" id="PTHR40254:SF1">
    <property type="entry name" value="BLR0577 PROTEIN"/>
    <property type="match status" value="1"/>
</dbReference>
<evidence type="ECO:0000259" key="1">
    <source>
        <dbReference type="Pfam" id="PF13454"/>
    </source>
</evidence>
<dbReference type="InterPro" id="IPR038732">
    <property type="entry name" value="HpyO/CreE_NAD-binding"/>
</dbReference>